<name>A0ABW5BSI2_9BACI</name>
<keyword evidence="1" id="KW-1133">Transmembrane helix</keyword>
<feature type="transmembrane region" description="Helical" evidence="1">
    <location>
        <begin position="7"/>
        <end position="36"/>
    </location>
</feature>
<keyword evidence="1" id="KW-0812">Transmembrane</keyword>
<gene>
    <name evidence="2" type="ORF">ACFSKK_01620</name>
</gene>
<evidence type="ECO:0000256" key="1">
    <source>
        <dbReference type="SAM" id="Phobius"/>
    </source>
</evidence>
<dbReference type="Proteomes" id="UP001597318">
    <property type="component" value="Unassembled WGS sequence"/>
</dbReference>
<feature type="transmembrane region" description="Helical" evidence="1">
    <location>
        <begin position="126"/>
        <end position="148"/>
    </location>
</feature>
<reference evidence="3" key="1">
    <citation type="journal article" date="2019" name="Int. J. Syst. Evol. Microbiol.">
        <title>The Global Catalogue of Microorganisms (GCM) 10K type strain sequencing project: providing services to taxonomists for standard genome sequencing and annotation.</title>
        <authorList>
            <consortium name="The Broad Institute Genomics Platform"/>
            <consortium name="The Broad Institute Genome Sequencing Center for Infectious Disease"/>
            <person name="Wu L."/>
            <person name="Ma J."/>
        </authorList>
    </citation>
    <scope>NUCLEOTIDE SEQUENCE [LARGE SCALE GENOMIC DNA]</scope>
    <source>
        <strain evidence="3">CGMCC 1.15474</strain>
    </source>
</reference>
<dbReference type="Pfam" id="PF06695">
    <property type="entry name" value="Sm_multidrug_ex"/>
    <property type="match status" value="1"/>
</dbReference>
<protein>
    <submittedName>
        <fullName evidence="2">Small multi-drug export protein</fullName>
    </submittedName>
</protein>
<comment type="caution">
    <text evidence="2">The sequence shown here is derived from an EMBL/GenBank/DDBJ whole genome shotgun (WGS) entry which is preliminary data.</text>
</comment>
<proteinExistence type="predicted"/>
<accession>A0ABW5BSI2</accession>
<keyword evidence="1" id="KW-0472">Membrane</keyword>
<feature type="transmembrane region" description="Helical" evidence="1">
    <location>
        <begin position="42"/>
        <end position="61"/>
    </location>
</feature>
<dbReference type="InterPro" id="IPR009577">
    <property type="entry name" value="Sm_multidrug_ex"/>
</dbReference>
<feature type="transmembrane region" description="Helical" evidence="1">
    <location>
        <begin position="93"/>
        <end position="114"/>
    </location>
</feature>
<evidence type="ECO:0000313" key="3">
    <source>
        <dbReference type="Proteomes" id="UP001597318"/>
    </source>
</evidence>
<sequence>MEFMELLWAYLVVFVLAAVPFFEGYGVIALAIIAGLPAVPSILIALFGNILTVLLLILFVNKIKEWRRKRKGEGEEKNPSKRALRAQSLWKKYGLPGLAFIGPLFVGSHLTAFMSLSFGGTKKKTSIWMVASIVVWGLVFAVLSHFGVDILGYEDKGFFKDLIEKN</sequence>
<evidence type="ECO:0000313" key="2">
    <source>
        <dbReference type="EMBL" id="MFD2212405.1"/>
    </source>
</evidence>
<keyword evidence="3" id="KW-1185">Reference proteome</keyword>
<dbReference type="RefSeq" id="WP_379049659.1">
    <property type="nucleotide sequence ID" value="NZ_JBHUIK010000001.1"/>
</dbReference>
<dbReference type="EMBL" id="JBHUIK010000001">
    <property type="protein sequence ID" value="MFD2212405.1"/>
    <property type="molecule type" value="Genomic_DNA"/>
</dbReference>
<organism evidence="2 3">
    <name type="scientific">Metabacillus endolithicus</name>
    <dbReference type="NCBI Taxonomy" id="1535204"/>
    <lineage>
        <taxon>Bacteria</taxon>
        <taxon>Bacillati</taxon>
        <taxon>Bacillota</taxon>
        <taxon>Bacilli</taxon>
        <taxon>Bacillales</taxon>
        <taxon>Bacillaceae</taxon>
        <taxon>Metabacillus</taxon>
    </lineage>
</organism>